<evidence type="ECO:0000313" key="2">
    <source>
        <dbReference type="Proteomes" id="UP000227088"/>
    </source>
</evidence>
<protein>
    <submittedName>
        <fullName evidence="1">Uncharacterized protein</fullName>
    </submittedName>
</protein>
<name>A0A1Y5HSJ9_OLEAN</name>
<evidence type="ECO:0000313" key="1">
    <source>
        <dbReference type="EMBL" id="OUS40030.1"/>
    </source>
</evidence>
<sequence length="84" mass="9410">MPFAIKITTFVNKTQVTSYLVEVKDKEIITSPRLIKAAIFWREADCKPHIASFRNISDQGIARAIQVTSETETDLGRISSSLLV</sequence>
<dbReference type="Proteomes" id="UP000227088">
    <property type="component" value="Unassembled WGS sequence"/>
</dbReference>
<reference evidence="2" key="1">
    <citation type="journal article" date="2017" name="Proc. Natl. Acad. Sci. U.S.A.">
        <title>Simulation of Deepwater Horizon oil plume reveals substrate specialization within a complex community of hydrocarbon degraders.</title>
        <authorList>
            <person name="Hu P."/>
            <person name="Dubinsky E.A."/>
            <person name="Probst A.J."/>
            <person name="Wang J."/>
            <person name="Sieber C.M.K."/>
            <person name="Tom L.M."/>
            <person name="Gardinali P."/>
            <person name="Banfield J.F."/>
            <person name="Atlas R.M."/>
            <person name="Andersen G.L."/>
        </authorList>
    </citation>
    <scope>NUCLEOTIDE SEQUENCE [LARGE SCALE GENOMIC DNA]</scope>
</reference>
<comment type="caution">
    <text evidence="1">The sequence shown here is derived from an EMBL/GenBank/DDBJ whole genome shotgun (WGS) entry which is preliminary data.</text>
</comment>
<dbReference type="EMBL" id="MABE01000460">
    <property type="protein sequence ID" value="OUS40030.1"/>
    <property type="molecule type" value="Genomic_DNA"/>
</dbReference>
<proteinExistence type="predicted"/>
<organism evidence="1 2">
    <name type="scientific">Oleispira antarctica</name>
    <dbReference type="NCBI Taxonomy" id="188908"/>
    <lineage>
        <taxon>Bacteria</taxon>
        <taxon>Pseudomonadati</taxon>
        <taxon>Pseudomonadota</taxon>
        <taxon>Gammaproteobacteria</taxon>
        <taxon>Oceanospirillales</taxon>
        <taxon>Oceanospirillaceae</taxon>
        <taxon>Oleispira</taxon>
    </lineage>
</organism>
<dbReference type="AlphaFoldDB" id="A0A1Y5HSJ9"/>
<accession>A0A1Y5HSJ9</accession>
<gene>
    <name evidence="1" type="ORF">A9R00_08105</name>
</gene>